<dbReference type="Ensembl" id="ENSRNOT00000110291.2">
    <property type="protein sequence ID" value="ENSRNOP00000095696.1"/>
    <property type="gene ID" value="ENSRNOG00000069337.2"/>
</dbReference>
<evidence type="ECO:0000256" key="9">
    <source>
        <dbReference type="ARBA" id="ARBA00023180"/>
    </source>
</evidence>
<sequence length="271" mass="30919">LPGDSSQALHHFRICLNMCPMALCSQFGTHLHVSLTDVHSLSCNLIIRSPTKAEPLWYEGQCSMDGIDFLSSNNVNKTMPLGNQEKMANATEVWTCLTQWIDRWKQELRDKVSEIKVHTTKTSGHPTLRVTMLSKHSHEQIIGASWEFNTSENYSFILDLKTMKWKLINPVPGDIMKEWKDDETLMKHLNLSIAECSKKFNEFLNQHEERTSRAPDITQPPPTSQVPYKEVLIPVGLIISIIFIIFICICVKRMCCTQGGEEQRGVSSCPW</sequence>
<comment type="subcellular location">
    <subcellularLocation>
        <location evidence="2">Cell membrane</location>
        <topology evidence="2">Lipid-anchor</topology>
        <topology evidence="2">GPI-anchor</topology>
    </subcellularLocation>
</comment>
<reference evidence="13" key="3">
    <citation type="submission" date="2025-09" db="UniProtKB">
        <authorList>
            <consortium name="Ensembl"/>
        </authorList>
    </citation>
    <scope>IDENTIFICATION</scope>
    <source>
        <strain evidence="13">Brown Norway</strain>
    </source>
</reference>
<dbReference type="InterPro" id="IPR011162">
    <property type="entry name" value="MHC_I/II-like_Ag-recog"/>
</dbReference>
<feature type="domain" description="Retinoic acid early-inducible protein 1" evidence="12">
    <location>
        <begin position="37"/>
        <end position="209"/>
    </location>
</feature>
<dbReference type="GO" id="GO:0098552">
    <property type="term" value="C:side of membrane"/>
    <property type="evidence" value="ECO:0007669"/>
    <property type="project" value="UniProtKB-KW"/>
</dbReference>
<organism evidence="13 14">
    <name type="scientific">Rattus norvegicus</name>
    <name type="common">Rat</name>
    <dbReference type="NCBI Taxonomy" id="10116"/>
    <lineage>
        <taxon>Eukaryota</taxon>
        <taxon>Metazoa</taxon>
        <taxon>Chordata</taxon>
        <taxon>Craniata</taxon>
        <taxon>Vertebrata</taxon>
        <taxon>Euteleostomi</taxon>
        <taxon>Mammalia</taxon>
        <taxon>Eutheria</taxon>
        <taxon>Euarchontoglires</taxon>
        <taxon>Glires</taxon>
        <taxon>Rodentia</taxon>
        <taxon>Myomorpha</taxon>
        <taxon>Muroidea</taxon>
        <taxon>Muridae</taxon>
        <taxon>Murinae</taxon>
        <taxon>Rattus</taxon>
    </lineage>
</organism>
<evidence type="ECO:0000256" key="3">
    <source>
        <dbReference type="ARBA" id="ARBA00008353"/>
    </source>
</evidence>
<dbReference type="Gene3D" id="3.30.500.10">
    <property type="entry name" value="MHC class I-like antigen recognition-like"/>
    <property type="match status" value="1"/>
</dbReference>
<evidence type="ECO:0000256" key="5">
    <source>
        <dbReference type="ARBA" id="ARBA00022622"/>
    </source>
</evidence>
<dbReference type="FunFam" id="3.30.500.10:FF:000004">
    <property type="entry name" value="Retinoic acid early-inducible protein 1-beta"/>
    <property type="match status" value="1"/>
</dbReference>
<dbReference type="RGD" id="150343074">
    <property type="gene designation" value="ENSRNOG00000069337"/>
</dbReference>
<dbReference type="PANTHER" id="PTHR16675:SF64">
    <property type="entry name" value="RETINOIC ACID EARLY TRANSCRIPT 1E"/>
    <property type="match status" value="1"/>
</dbReference>
<name>A0A8I6ANS7_RAT</name>
<dbReference type="PANTHER" id="PTHR16675">
    <property type="entry name" value="MHC CLASS I-RELATED"/>
    <property type="match status" value="1"/>
</dbReference>
<keyword evidence="11" id="KW-0812">Transmembrane</keyword>
<keyword evidence="14" id="KW-1185">Reference proteome</keyword>
<dbReference type="SUPFAM" id="SSF54452">
    <property type="entry name" value="MHC antigen-recognition domain"/>
    <property type="match status" value="1"/>
</dbReference>
<evidence type="ECO:0000256" key="1">
    <source>
        <dbReference type="ARBA" id="ARBA00002305"/>
    </source>
</evidence>
<keyword evidence="5" id="KW-0336">GPI-anchor</keyword>
<keyword evidence="11" id="KW-1133">Transmembrane helix</keyword>
<evidence type="ECO:0000256" key="6">
    <source>
        <dbReference type="ARBA" id="ARBA00022729"/>
    </source>
</evidence>
<dbReference type="OMA" id="MCPRHSP"/>
<dbReference type="GO" id="GO:0046703">
    <property type="term" value="F:natural killer cell lectin-like receptor binding"/>
    <property type="evidence" value="ECO:0007669"/>
    <property type="project" value="UniProtKB-ARBA"/>
</dbReference>
<gene>
    <name evidence="15" type="primary">ENSRNOG00000069337</name>
</gene>
<evidence type="ECO:0000313" key="14">
    <source>
        <dbReference type="Proteomes" id="UP000002494"/>
    </source>
</evidence>
<evidence type="ECO:0000256" key="7">
    <source>
        <dbReference type="ARBA" id="ARBA00023136"/>
    </source>
</evidence>
<keyword evidence="9" id="KW-0325">Glycoprotein</keyword>
<keyword evidence="10" id="KW-0449">Lipoprotein</keyword>
<feature type="transmembrane region" description="Helical" evidence="11">
    <location>
        <begin position="231"/>
        <end position="251"/>
    </location>
</feature>
<proteinExistence type="inferred from homology"/>
<dbReference type="AlphaFoldDB" id="A0A8I6ANS7"/>
<dbReference type="GeneTree" id="ENSGT01120000271825"/>
<reference evidence="13" key="1">
    <citation type="submission" date="2024-01" db="EMBL/GenBank/DDBJ databases">
        <title>GRCr8: a new rat reference genome assembly contstructed from accurate long reads and long range scaffolding.</title>
        <authorList>
            <person name="Doris P.A."/>
            <person name="Kalbfleisch T."/>
            <person name="Li K."/>
            <person name="Howe K."/>
            <person name="Wood J."/>
        </authorList>
    </citation>
    <scope>NUCLEOTIDE SEQUENCE [LARGE SCALE GENOMIC DNA]</scope>
    <source>
        <strain evidence="13">Brown Norway</strain>
    </source>
</reference>
<keyword evidence="4" id="KW-1003">Cell membrane</keyword>
<comment type="similarity">
    <text evidence="3">Belongs to the NKG2D ligand family.</text>
</comment>
<keyword evidence="7 11" id="KW-0472">Membrane</keyword>
<keyword evidence="8" id="KW-1015">Disulfide bond</keyword>
<dbReference type="InterPro" id="IPR037055">
    <property type="entry name" value="MHC_I-like_Ag-recog_sf"/>
</dbReference>
<evidence type="ECO:0000256" key="10">
    <source>
        <dbReference type="ARBA" id="ARBA00023288"/>
    </source>
</evidence>
<accession>A0A8I6ANS7</accession>
<dbReference type="Pfam" id="PF14586">
    <property type="entry name" value="MHC_I_2"/>
    <property type="match status" value="1"/>
</dbReference>
<dbReference type="InterPro" id="IPR029287">
    <property type="entry name" value="RAE-1"/>
</dbReference>
<evidence type="ECO:0000256" key="11">
    <source>
        <dbReference type="SAM" id="Phobius"/>
    </source>
</evidence>
<dbReference type="Proteomes" id="UP000002494">
    <property type="component" value="Chromosome 1"/>
</dbReference>
<evidence type="ECO:0000256" key="2">
    <source>
        <dbReference type="ARBA" id="ARBA00004609"/>
    </source>
</evidence>
<reference evidence="13" key="2">
    <citation type="submission" date="2025-08" db="UniProtKB">
        <authorList>
            <consortium name="Ensembl"/>
        </authorList>
    </citation>
    <scope>IDENTIFICATION</scope>
    <source>
        <strain evidence="13">Brown Norway</strain>
    </source>
</reference>
<protein>
    <recommendedName>
        <fullName evidence="12">Retinoic acid early-inducible protein 1 domain-containing protein</fullName>
    </recommendedName>
</protein>
<dbReference type="InterPro" id="IPR050208">
    <property type="entry name" value="MHC_class-I_related"/>
</dbReference>
<evidence type="ECO:0000256" key="4">
    <source>
        <dbReference type="ARBA" id="ARBA00022475"/>
    </source>
</evidence>
<evidence type="ECO:0000259" key="12">
    <source>
        <dbReference type="Pfam" id="PF14586"/>
    </source>
</evidence>
<evidence type="ECO:0000313" key="13">
    <source>
        <dbReference type="Ensembl" id="ENSRNOP00000095696.1"/>
    </source>
</evidence>
<comment type="function">
    <text evidence="1">Acts as a ligand for KLRK1.</text>
</comment>
<evidence type="ECO:0000256" key="8">
    <source>
        <dbReference type="ARBA" id="ARBA00023157"/>
    </source>
</evidence>
<evidence type="ECO:0000313" key="15">
    <source>
        <dbReference type="RGD" id="150343074"/>
    </source>
</evidence>
<keyword evidence="6" id="KW-0732">Signal</keyword>
<dbReference type="GO" id="GO:0005886">
    <property type="term" value="C:plasma membrane"/>
    <property type="evidence" value="ECO:0007669"/>
    <property type="project" value="UniProtKB-SubCell"/>
</dbReference>
<dbReference type="AGR" id="RGD:150343074"/>